<keyword evidence="1" id="KW-0175">Coiled coil</keyword>
<protein>
    <submittedName>
        <fullName evidence="2">Uncharacterized protein</fullName>
    </submittedName>
</protein>
<proteinExistence type="predicted"/>
<dbReference type="EMBL" id="BK016090">
    <property type="protein sequence ID" value="DAF94075.1"/>
    <property type="molecule type" value="Genomic_DNA"/>
</dbReference>
<evidence type="ECO:0000313" key="2">
    <source>
        <dbReference type="EMBL" id="DAF94022.1"/>
    </source>
</evidence>
<accession>A0A8S5UI27</accession>
<sequence length="115" mass="13292">MREVSSARARELGDQVHKLQQRMRDLRKELEELKGQHAVYTRRLVDAMGGEEAYFASSDGFIKVVEFDYEADPEDQDDLDIPAMIAMIRAARRRVPLKQGVKVVVRYALNNERLD</sequence>
<feature type="coiled-coil region" evidence="1">
    <location>
        <begin position="9"/>
        <end position="43"/>
    </location>
</feature>
<dbReference type="EMBL" id="BK016090">
    <property type="protein sequence ID" value="DAF94022.1"/>
    <property type="molecule type" value="Genomic_DNA"/>
</dbReference>
<evidence type="ECO:0000256" key="1">
    <source>
        <dbReference type="SAM" id="Coils"/>
    </source>
</evidence>
<name>A0A8S5UI27_9CAUD</name>
<organism evidence="2">
    <name type="scientific">Myoviridae sp. ctu2j3</name>
    <dbReference type="NCBI Taxonomy" id="2825197"/>
    <lineage>
        <taxon>Viruses</taxon>
        <taxon>Duplodnaviria</taxon>
        <taxon>Heunggongvirae</taxon>
        <taxon>Uroviricota</taxon>
        <taxon>Caudoviricetes</taxon>
    </lineage>
</organism>
<reference evidence="2" key="1">
    <citation type="journal article" date="2021" name="Proc. Natl. Acad. Sci. U.S.A.">
        <title>A Catalog of Tens of Thousands of Viruses from Human Metagenomes Reveals Hidden Associations with Chronic Diseases.</title>
        <authorList>
            <person name="Tisza M.J."/>
            <person name="Buck C.B."/>
        </authorList>
    </citation>
    <scope>NUCLEOTIDE SEQUENCE</scope>
    <source>
        <strain evidence="2">Ctu2j3</strain>
    </source>
</reference>